<protein>
    <recommendedName>
        <fullName evidence="10">Transmembrane protein 33 homolog</fullName>
    </recommendedName>
</protein>
<comment type="similarity">
    <text evidence="2">Belongs to the PER33/POM33 family.</text>
</comment>
<feature type="transmembrane region" description="Helical" evidence="7">
    <location>
        <begin position="201"/>
        <end position="226"/>
    </location>
</feature>
<evidence type="ECO:0000256" key="2">
    <source>
        <dbReference type="ARBA" id="ARBA00007322"/>
    </source>
</evidence>
<name>A0A022RX11_ERYGU</name>
<feature type="compositionally biased region" description="Low complexity" evidence="6">
    <location>
        <begin position="87"/>
        <end position="113"/>
    </location>
</feature>
<keyword evidence="4 7" id="KW-1133">Transmembrane helix</keyword>
<feature type="transmembrane region" description="Helical" evidence="7">
    <location>
        <begin position="131"/>
        <end position="150"/>
    </location>
</feature>
<evidence type="ECO:0000256" key="5">
    <source>
        <dbReference type="ARBA" id="ARBA00023136"/>
    </source>
</evidence>
<evidence type="ECO:0000313" key="9">
    <source>
        <dbReference type="Proteomes" id="UP000030748"/>
    </source>
</evidence>
<reference evidence="8 9" key="1">
    <citation type="journal article" date="2013" name="Proc. Natl. Acad. Sci. U.S.A.">
        <title>Fine-scale variation in meiotic recombination in Mimulus inferred from population shotgun sequencing.</title>
        <authorList>
            <person name="Hellsten U."/>
            <person name="Wright K.M."/>
            <person name="Jenkins J."/>
            <person name="Shu S."/>
            <person name="Yuan Y."/>
            <person name="Wessler S.R."/>
            <person name="Schmutz J."/>
            <person name="Willis J.H."/>
            <person name="Rokhsar D.S."/>
        </authorList>
    </citation>
    <scope>NUCLEOTIDE SEQUENCE [LARGE SCALE GENOMIC DNA]</scope>
    <source>
        <strain evidence="9">cv. DUN x IM62</strain>
    </source>
</reference>
<keyword evidence="9" id="KW-1185">Reference proteome</keyword>
<dbReference type="AlphaFoldDB" id="A0A022RX11"/>
<dbReference type="OrthoDB" id="2017147at2759"/>
<keyword evidence="3 7" id="KW-0812">Transmembrane</keyword>
<dbReference type="KEGG" id="egt:105972045"/>
<feature type="region of interest" description="Disordered" evidence="6">
    <location>
        <begin position="70"/>
        <end position="121"/>
    </location>
</feature>
<sequence length="348" mass="39452">MGGGEADDPQNLRRIAAEAYDYDHDARWADYWSNVLIPPHMSSRNDVVNHFKHKFYQRYIDPELTVEPMVTNSSSQPAKPSVPPPQSSSSTSTTNTRQRSSGSSSRTTSGASANPPPSSMSMRWDQRTIQFSVNAWILVVAVLAIFPLVPKNLSNRAYRLSLLGTVCSSLYSLYSSYGKPRAWNVQALQVWFQSVVVTKDFIYSIYCLSFITSNLCLKFALIPILCRSLEHVAKFLRRNFSRSTLYRKYLEQGCIWVESNTTTLNIVSSQAEIGIGFLLVISLLSPQRNIVQAFMYWQLLKLMYNAPTTGSYHQSAWAKIGRTVNPLIQSYAPFLNTPISAVQKWWFR</sequence>
<dbReference type="OMA" id="IVQAFMY"/>
<dbReference type="eggNOG" id="ENOG502QRE5">
    <property type="taxonomic scope" value="Eukaryota"/>
</dbReference>
<dbReference type="GO" id="GO:0061024">
    <property type="term" value="P:membrane organization"/>
    <property type="evidence" value="ECO:0000318"/>
    <property type="project" value="GO_Central"/>
</dbReference>
<evidence type="ECO:0000256" key="1">
    <source>
        <dbReference type="ARBA" id="ARBA00004141"/>
    </source>
</evidence>
<dbReference type="GO" id="GO:0005783">
    <property type="term" value="C:endoplasmic reticulum"/>
    <property type="evidence" value="ECO:0000318"/>
    <property type="project" value="GO_Central"/>
</dbReference>
<evidence type="ECO:0008006" key="10">
    <source>
        <dbReference type="Google" id="ProtNLM"/>
    </source>
</evidence>
<dbReference type="InterPro" id="IPR005344">
    <property type="entry name" value="TMEM33/Pom33"/>
</dbReference>
<evidence type="ECO:0000256" key="3">
    <source>
        <dbReference type="ARBA" id="ARBA00022692"/>
    </source>
</evidence>
<dbReference type="PhylomeDB" id="A0A022RX11"/>
<dbReference type="GO" id="GO:0071786">
    <property type="term" value="P:endoplasmic reticulum tubular network organization"/>
    <property type="evidence" value="ECO:0000318"/>
    <property type="project" value="GO_Central"/>
</dbReference>
<proteinExistence type="inferred from homology"/>
<dbReference type="STRING" id="4155.A0A022RX11"/>
<dbReference type="PANTHER" id="PTHR12703:SF4">
    <property type="entry name" value="TRANSMEMBRANE PROTEIN 33"/>
    <property type="match status" value="1"/>
</dbReference>
<dbReference type="GO" id="GO:0016020">
    <property type="term" value="C:membrane"/>
    <property type="evidence" value="ECO:0007669"/>
    <property type="project" value="UniProtKB-SubCell"/>
</dbReference>
<evidence type="ECO:0000256" key="6">
    <source>
        <dbReference type="SAM" id="MobiDB-lite"/>
    </source>
</evidence>
<gene>
    <name evidence="8" type="ORF">MIMGU_mgv1a009258mg</name>
</gene>
<dbReference type="Proteomes" id="UP000030748">
    <property type="component" value="Unassembled WGS sequence"/>
</dbReference>
<evidence type="ECO:0000256" key="4">
    <source>
        <dbReference type="ARBA" id="ARBA00022989"/>
    </source>
</evidence>
<keyword evidence="5 7" id="KW-0472">Membrane</keyword>
<dbReference type="EMBL" id="KI630214">
    <property type="protein sequence ID" value="EYU44293.1"/>
    <property type="molecule type" value="Genomic_DNA"/>
</dbReference>
<dbReference type="PANTHER" id="PTHR12703">
    <property type="entry name" value="TRANSMEMBRANE PROTEIN 33"/>
    <property type="match status" value="1"/>
</dbReference>
<evidence type="ECO:0000256" key="7">
    <source>
        <dbReference type="SAM" id="Phobius"/>
    </source>
</evidence>
<organism evidence="8 9">
    <name type="scientific">Erythranthe guttata</name>
    <name type="common">Yellow monkey flower</name>
    <name type="synonym">Mimulus guttatus</name>
    <dbReference type="NCBI Taxonomy" id="4155"/>
    <lineage>
        <taxon>Eukaryota</taxon>
        <taxon>Viridiplantae</taxon>
        <taxon>Streptophyta</taxon>
        <taxon>Embryophyta</taxon>
        <taxon>Tracheophyta</taxon>
        <taxon>Spermatophyta</taxon>
        <taxon>Magnoliopsida</taxon>
        <taxon>eudicotyledons</taxon>
        <taxon>Gunneridae</taxon>
        <taxon>Pentapetalae</taxon>
        <taxon>asterids</taxon>
        <taxon>lamiids</taxon>
        <taxon>Lamiales</taxon>
        <taxon>Phrymaceae</taxon>
        <taxon>Erythranthe</taxon>
    </lineage>
</organism>
<comment type="subcellular location">
    <subcellularLocation>
        <location evidence="1">Membrane</location>
        <topology evidence="1">Multi-pass membrane protein</topology>
    </subcellularLocation>
</comment>
<dbReference type="Pfam" id="PF03661">
    <property type="entry name" value="TMEM33_Pom33"/>
    <property type="match status" value="1"/>
</dbReference>
<dbReference type="InterPro" id="IPR051645">
    <property type="entry name" value="PER33/POM33_regulator"/>
</dbReference>
<evidence type="ECO:0000313" key="8">
    <source>
        <dbReference type="EMBL" id="EYU44293.1"/>
    </source>
</evidence>
<accession>A0A022RX11</accession>